<protein>
    <recommendedName>
        <fullName evidence="4">G-protein coupled receptors family 1 profile domain-containing protein</fullName>
    </recommendedName>
</protein>
<feature type="transmembrane region" description="Helical" evidence="1">
    <location>
        <begin position="18"/>
        <end position="40"/>
    </location>
</feature>
<name>A0A1Y2CDF7_9FUNG</name>
<organism evidence="2 3">
    <name type="scientific">Rhizoclosmatium globosum</name>
    <dbReference type="NCBI Taxonomy" id="329046"/>
    <lineage>
        <taxon>Eukaryota</taxon>
        <taxon>Fungi</taxon>
        <taxon>Fungi incertae sedis</taxon>
        <taxon>Chytridiomycota</taxon>
        <taxon>Chytridiomycota incertae sedis</taxon>
        <taxon>Chytridiomycetes</taxon>
        <taxon>Chytridiales</taxon>
        <taxon>Chytriomycetaceae</taxon>
        <taxon>Rhizoclosmatium</taxon>
    </lineage>
</organism>
<reference evidence="2 3" key="1">
    <citation type="submission" date="2016-07" db="EMBL/GenBank/DDBJ databases">
        <title>Pervasive Adenine N6-methylation of Active Genes in Fungi.</title>
        <authorList>
            <consortium name="DOE Joint Genome Institute"/>
            <person name="Mondo S.J."/>
            <person name="Dannebaum R.O."/>
            <person name="Kuo R.C."/>
            <person name="Labutti K."/>
            <person name="Haridas S."/>
            <person name="Kuo A."/>
            <person name="Salamov A."/>
            <person name="Ahrendt S.R."/>
            <person name="Lipzen A."/>
            <person name="Sullivan W."/>
            <person name="Andreopoulos W.B."/>
            <person name="Clum A."/>
            <person name="Lindquist E."/>
            <person name="Daum C."/>
            <person name="Ramamoorthy G.K."/>
            <person name="Gryganskyi A."/>
            <person name="Culley D."/>
            <person name="Magnuson J.K."/>
            <person name="James T.Y."/>
            <person name="O'Malley M.A."/>
            <person name="Stajich J.E."/>
            <person name="Spatafora J.W."/>
            <person name="Visel A."/>
            <person name="Grigoriev I.V."/>
        </authorList>
    </citation>
    <scope>NUCLEOTIDE SEQUENCE [LARGE SCALE GENOMIC DNA]</scope>
    <source>
        <strain evidence="2 3">JEL800</strain>
    </source>
</reference>
<feature type="transmembrane region" description="Helical" evidence="1">
    <location>
        <begin position="52"/>
        <end position="72"/>
    </location>
</feature>
<evidence type="ECO:0008006" key="4">
    <source>
        <dbReference type="Google" id="ProtNLM"/>
    </source>
</evidence>
<dbReference type="AlphaFoldDB" id="A0A1Y2CDF7"/>
<comment type="caution">
    <text evidence="2">The sequence shown here is derived from an EMBL/GenBank/DDBJ whole genome shotgun (WGS) entry which is preliminary data.</text>
</comment>
<proteinExistence type="predicted"/>
<sequence>MNNQTVQTAPSQLINTEYIGYGFSAGAIVQIAVGGIIATVVRVCQCHDKLPVLAISTLMILFNITAITLQILDCYTIALNEVFCTRLWLWDNTVSHLMYTSFDMFMLYKTYAVSGFSPSVRYSSIALFFCRILVSLYDILKSKGEWDPIGLQCNYNQDVMSGIIYNCFDVFCDLYSTIVYTALVILKDNVIRSLVVTVVDSYEIYAFLNPQLITFYTYAFQEGIYTAAVNMEVFWIQERKRSYSTVSGQSNPSKKGNGSFTEGGLTKRIDDNYVTDNVFTKSKRQIAKHHRE</sequence>
<keyword evidence="1" id="KW-0812">Transmembrane</keyword>
<gene>
    <name evidence="2" type="ORF">BCR33DRAFT_815581</name>
</gene>
<evidence type="ECO:0000313" key="3">
    <source>
        <dbReference type="Proteomes" id="UP000193642"/>
    </source>
</evidence>
<keyword evidence="1" id="KW-0472">Membrane</keyword>
<dbReference type="Proteomes" id="UP000193642">
    <property type="component" value="Unassembled WGS sequence"/>
</dbReference>
<keyword evidence="1" id="KW-1133">Transmembrane helix</keyword>
<accession>A0A1Y2CDF7</accession>
<evidence type="ECO:0000313" key="2">
    <source>
        <dbReference type="EMBL" id="ORY45090.1"/>
    </source>
</evidence>
<keyword evidence="3" id="KW-1185">Reference proteome</keyword>
<dbReference type="EMBL" id="MCGO01000020">
    <property type="protein sequence ID" value="ORY45090.1"/>
    <property type="molecule type" value="Genomic_DNA"/>
</dbReference>
<dbReference type="OrthoDB" id="2122814at2759"/>
<evidence type="ECO:0000256" key="1">
    <source>
        <dbReference type="SAM" id="Phobius"/>
    </source>
</evidence>